<evidence type="ECO:0000313" key="8">
    <source>
        <dbReference type="Proteomes" id="UP001071230"/>
    </source>
</evidence>
<dbReference type="InterPro" id="IPR043129">
    <property type="entry name" value="ATPase_NBD"/>
</dbReference>
<dbReference type="PANTHER" id="PTHR32329">
    <property type="entry name" value="BIFUNCTIONAL PROTEIN [INCLUDES 2-HYDROXYACYL-COA DEHYDRATASE (N-TER) AND ITS ACTIVATOR DOMAIN (C_TERM)-RELATED"/>
    <property type="match status" value="1"/>
</dbReference>
<dbReference type="InterPro" id="IPR008275">
    <property type="entry name" value="CoA_E_activase_dom"/>
</dbReference>
<feature type="domain" description="ATPase BadF/BadG/BcrA/BcrD type" evidence="5">
    <location>
        <begin position="9"/>
        <end position="259"/>
    </location>
</feature>
<dbReference type="NCBIfam" id="TIGR00241">
    <property type="entry name" value="CoA_E_activ"/>
    <property type="match status" value="1"/>
</dbReference>
<dbReference type="SUPFAM" id="SSF53067">
    <property type="entry name" value="Actin-like ATPase domain"/>
    <property type="match status" value="1"/>
</dbReference>
<evidence type="ECO:0000256" key="1">
    <source>
        <dbReference type="ARBA" id="ARBA00001966"/>
    </source>
</evidence>
<dbReference type="Pfam" id="PF01869">
    <property type="entry name" value="BcrAD_BadFG"/>
    <property type="match status" value="1"/>
</dbReference>
<dbReference type="Proteomes" id="UP000836597">
    <property type="component" value="Chromosome"/>
</dbReference>
<dbReference type="RefSeq" id="WP_372503616.1">
    <property type="nucleotide sequence ID" value="NZ_CDGJ01000078.1"/>
</dbReference>
<dbReference type="Gene3D" id="3.30.420.40">
    <property type="match status" value="2"/>
</dbReference>
<keyword evidence="8" id="KW-1185">Reference proteome</keyword>
<dbReference type="GO" id="GO:0046872">
    <property type="term" value="F:metal ion binding"/>
    <property type="evidence" value="ECO:0007669"/>
    <property type="project" value="UniProtKB-KW"/>
</dbReference>
<dbReference type="InterPro" id="IPR002731">
    <property type="entry name" value="ATPase_BadF"/>
</dbReference>
<evidence type="ECO:0000313" key="7">
    <source>
        <dbReference type="EMBL" id="CEJ08080.1"/>
    </source>
</evidence>
<sequence>MLRENNYYLGVDVGSVSTNLVLLDEREQAAKTLYLRTMGRPMQTIQEGLRMLRSEFPQAHIAGVGTTGSARQLAATLLGADVVKNEITAHAVAASRLHPGVQTILEIGGQDSKIICLRDGVVVDFAMNTVCAAGTGSFLDQQAARLGIPIEEFGPTAVRAEHPVRIAGRCSVFAESDMIHKQQLGHSLPDILAGLCQAMVRNYLNNVGKNKEIISPILFQGGVAANPGIRRAFEQELGQEVIVPEHFAVMGALGAAYLAQEKLTSQGGSGAGSRFRGLQLAETTFQAGSFECSGCANRCEVVEIFQDGQILARWGDRCGKWSAENQAAAHCARAAEQTIRA</sequence>
<comment type="cofactor">
    <cofactor evidence="1">
        <name>[4Fe-4S] cluster</name>
        <dbReference type="ChEBI" id="CHEBI:49883"/>
    </cofactor>
</comment>
<keyword evidence="2" id="KW-0479">Metal-binding</keyword>
<gene>
    <name evidence="7" type="ORF">DEACI_2555</name>
    <name evidence="6" type="ORF">DEACI_2749</name>
</gene>
<dbReference type="KEGG" id="aacx:DEACI_2749"/>
<evidence type="ECO:0000313" key="6">
    <source>
        <dbReference type="EMBL" id="CAA7602077.1"/>
    </source>
</evidence>
<name>A0A8S0XY60_9FIRM</name>
<dbReference type="GO" id="GO:0051536">
    <property type="term" value="F:iron-sulfur cluster binding"/>
    <property type="evidence" value="ECO:0007669"/>
    <property type="project" value="UniProtKB-KW"/>
</dbReference>
<organism evidence="6">
    <name type="scientific">Acididesulfobacillus acetoxydans</name>
    <dbReference type="NCBI Taxonomy" id="1561005"/>
    <lineage>
        <taxon>Bacteria</taxon>
        <taxon>Bacillati</taxon>
        <taxon>Bacillota</taxon>
        <taxon>Clostridia</taxon>
        <taxon>Eubacteriales</taxon>
        <taxon>Peptococcaceae</taxon>
        <taxon>Acididesulfobacillus</taxon>
    </lineage>
</organism>
<dbReference type="InterPro" id="IPR051805">
    <property type="entry name" value="Dehydratase_Activator_Redct"/>
</dbReference>
<reference evidence="7" key="1">
    <citation type="submission" date="2014-11" db="EMBL/GenBank/DDBJ databases">
        <authorList>
            <person name="Hornung B.V."/>
        </authorList>
    </citation>
    <scope>NUCLEOTIDE SEQUENCE</scope>
    <source>
        <strain evidence="7">INE</strain>
    </source>
</reference>
<keyword evidence="3" id="KW-0408">Iron</keyword>
<dbReference type="EMBL" id="LR746496">
    <property type="protein sequence ID" value="CAA7602077.1"/>
    <property type="molecule type" value="Genomic_DNA"/>
</dbReference>
<evidence type="ECO:0000256" key="4">
    <source>
        <dbReference type="ARBA" id="ARBA00023014"/>
    </source>
</evidence>
<keyword evidence="4" id="KW-0411">Iron-sulfur</keyword>
<evidence type="ECO:0000256" key="2">
    <source>
        <dbReference type="ARBA" id="ARBA00022723"/>
    </source>
</evidence>
<evidence type="ECO:0000259" key="5">
    <source>
        <dbReference type="Pfam" id="PF01869"/>
    </source>
</evidence>
<accession>A0A8S0XY60</accession>
<dbReference type="AlphaFoldDB" id="A0A8S0XY60"/>
<evidence type="ECO:0000256" key="3">
    <source>
        <dbReference type="ARBA" id="ARBA00023004"/>
    </source>
</evidence>
<dbReference type="Proteomes" id="UP001071230">
    <property type="component" value="Unassembled WGS sequence"/>
</dbReference>
<reference evidence="6" key="2">
    <citation type="submission" date="2020-01" db="EMBL/GenBank/DDBJ databases">
        <authorList>
            <person name="Hornung B."/>
        </authorList>
    </citation>
    <scope>NUCLEOTIDE SEQUENCE</scope>
    <source>
        <strain evidence="6">PacBioINE</strain>
    </source>
</reference>
<dbReference type="CDD" id="cd24035">
    <property type="entry name" value="ASKHA_NBD_O66634-like_rpt2"/>
    <property type="match status" value="1"/>
</dbReference>
<dbReference type="EMBL" id="CDGJ01000078">
    <property type="protein sequence ID" value="CEJ08080.1"/>
    <property type="molecule type" value="Genomic_DNA"/>
</dbReference>
<proteinExistence type="predicted"/>
<dbReference type="PANTHER" id="PTHR32329:SF7">
    <property type="entry name" value="ACTIVATOR OF 2-HYDROXYACYL-COA-HYDRATASE"/>
    <property type="match status" value="1"/>
</dbReference>
<protein>
    <submittedName>
        <fullName evidence="7">Activator of (R)-2-hydroxyglutaryl-CoA dehydratase</fullName>
    </submittedName>
    <submittedName>
        <fullName evidence="6">BadF/BadG/BcrA/BcrD ATPase family</fullName>
    </submittedName>
</protein>